<proteinExistence type="inferred from homology"/>
<comment type="caution">
    <text evidence="4">The sequence shown here is derived from an EMBL/GenBank/DDBJ whole genome shotgun (WGS) entry which is preliminary data.</text>
</comment>
<sequence>MTKTHFDSADILTVEIDGPVATLTMNRPEKRNAMCDALLDALDAFFSKPPQDIRVIILTGAGGHYCSGLDLAEHVARDAEGTMYHSRNWHRVMERIQFSGLPVVSAMFGAVIGGGLELASATHVRIAEPSTIFQLPEGMRGIFVGGGATVGVGRILGPDRMREMMLTGRKYNAEEGLMLGLTHYSVGDGEALPMARELAARIAKNAQLSNYMMIQAISRIADMPRADGLFAESLCAAVSQTSADAEEGLNAFLQKRAPVFR</sequence>
<dbReference type="AlphaFoldDB" id="A0A5C4JT78"/>
<evidence type="ECO:0000256" key="2">
    <source>
        <dbReference type="ARBA" id="ARBA00023239"/>
    </source>
</evidence>
<dbReference type="Gene3D" id="1.10.12.10">
    <property type="entry name" value="Lyase 2-enoyl-coa Hydratase, Chain A, domain 2"/>
    <property type="match status" value="1"/>
</dbReference>
<dbReference type="PANTHER" id="PTHR11941">
    <property type="entry name" value="ENOYL-COA HYDRATASE-RELATED"/>
    <property type="match status" value="1"/>
</dbReference>
<evidence type="ECO:0000313" key="5">
    <source>
        <dbReference type="Proteomes" id="UP000307874"/>
    </source>
</evidence>
<dbReference type="Gene3D" id="3.90.226.10">
    <property type="entry name" value="2-enoyl-CoA Hydratase, Chain A, domain 1"/>
    <property type="match status" value="1"/>
</dbReference>
<dbReference type="CDD" id="cd06558">
    <property type="entry name" value="crotonase-like"/>
    <property type="match status" value="1"/>
</dbReference>
<dbReference type="NCBIfam" id="NF006013">
    <property type="entry name" value="PRK08150.1"/>
    <property type="match status" value="1"/>
</dbReference>
<dbReference type="RefSeq" id="WP_138747456.1">
    <property type="nucleotide sequence ID" value="NZ_VCLB01000003.1"/>
</dbReference>
<evidence type="ECO:0000256" key="1">
    <source>
        <dbReference type="ARBA" id="ARBA00005254"/>
    </source>
</evidence>
<evidence type="ECO:0000256" key="3">
    <source>
        <dbReference type="SAM" id="Phobius"/>
    </source>
</evidence>
<dbReference type="InterPro" id="IPR014748">
    <property type="entry name" value="Enoyl-CoA_hydra_C"/>
</dbReference>
<dbReference type="Proteomes" id="UP000307874">
    <property type="component" value="Unassembled WGS sequence"/>
</dbReference>
<feature type="transmembrane region" description="Helical" evidence="3">
    <location>
        <begin position="96"/>
        <end position="119"/>
    </location>
</feature>
<feature type="transmembrane region" description="Helical" evidence="3">
    <location>
        <begin position="139"/>
        <end position="157"/>
    </location>
</feature>
<keyword evidence="2" id="KW-0456">Lyase</keyword>
<name>A0A5C4JT78_9HYPH</name>
<dbReference type="GO" id="GO:0006635">
    <property type="term" value="P:fatty acid beta-oxidation"/>
    <property type="evidence" value="ECO:0007669"/>
    <property type="project" value="TreeGrafter"/>
</dbReference>
<accession>A0A5C4JT78</accession>
<keyword evidence="3" id="KW-0812">Transmembrane</keyword>
<dbReference type="InterPro" id="IPR001753">
    <property type="entry name" value="Enoyl-CoA_hydra/iso"/>
</dbReference>
<dbReference type="Pfam" id="PF00378">
    <property type="entry name" value="ECH_1"/>
    <property type="match status" value="1"/>
</dbReference>
<keyword evidence="3" id="KW-1133">Transmembrane helix</keyword>
<evidence type="ECO:0000313" key="4">
    <source>
        <dbReference type="EMBL" id="TNB48548.1"/>
    </source>
</evidence>
<reference evidence="4 5" key="1">
    <citation type="submission" date="2019-06" db="EMBL/GenBank/DDBJ databases">
        <title>Martelella lutilitoris sp. nov., isolated from a tidal mudflat.</title>
        <authorList>
            <person name="Kim Y.-J."/>
        </authorList>
    </citation>
    <scope>NUCLEOTIDE SEQUENCE [LARGE SCALE GENOMIC DNA]</scope>
    <source>
        <strain evidence="4 5">GH2-6</strain>
    </source>
</reference>
<dbReference type="InterPro" id="IPR029045">
    <property type="entry name" value="ClpP/crotonase-like_dom_sf"/>
</dbReference>
<dbReference type="SUPFAM" id="SSF52096">
    <property type="entry name" value="ClpP/crotonase"/>
    <property type="match status" value="1"/>
</dbReference>
<dbReference type="OrthoDB" id="9810797at2"/>
<protein>
    <submittedName>
        <fullName evidence="4">Crotonase/enoyl-CoA hydratase family protein</fullName>
    </submittedName>
</protein>
<dbReference type="EMBL" id="VCLB01000003">
    <property type="protein sequence ID" value="TNB48548.1"/>
    <property type="molecule type" value="Genomic_DNA"/>
</dbReference>
<dbReference type="GO" id="GO:0016829">
    <property type="term" value="F:lyase activity"/>
    <property type="evidence" value="ECO:0007669"/>
    <property type="project" value="UniProtKB-KW"/>
</dbReference>
<gene>
    <name evidence="4" type="ORF">FF124_05265</name>
</gene>
<dbReference type="PANTHER" id="PTHR11941:SF54">
    <property type="entry name" value="ENOYL-COA HYDRATASE, MITOCHONDRIAL"/>
    <property type="match status" value="1"/>
</dbReference>
<organism evidence="4 5">
    <name type="scientific">Martelella lutilitoris</name>
    <dbReference type="NCBI Taxonomy" id="2583532"/>
    <lineage>
        <taxon>Bacteria</taxon>
        <taxon>Pseudomonadati</taxon>
        <taxon>Pseudomonadota</taxon>
        <taxon>Alphaproteobacteria</taxon>
        <taxon>Hyphomicrobiales</taxon>
        <taxon>Aurantimonadaceae</taxon>
        <taxon>Martelella</taxon>
    </lineage>
</organism>
<keyword evidence="3" id="KW-0472">Membrane</keyword>
<comment type="similarity">
    <text evidence="1">Belongs to the enoyl-CoA hydratase/isomerase family.</text>
</comment>
<keyword evidence="5" id="KW-1185">Reference proteome</keyword>